<dbReference type="InterPro" id="IPR050131">
    <property type="entry name" value="Peptidase_S8_subtilisin-like"/>
</dbReference>
<evidence type="ECO:0000256" key="5">
    <source>
        <dbReference type="PROSITE-ProRule" id="PRU01240"/>
    </source>
</evidence>
<organism evidence="8 9">
    <name type="scientific">Rhizobium grahamii</name>
    <dbReference type="NCBI Taxonomy" id="1120045"/>
    <lineage>
        <taxon>Bacteria</taxon>
        <taxon>Pseudomonadati</taxon>
        <taxon>Pseudomonadota</taxon>
        <taxon>Alphaproteobacteria</taxon>
        <taxon>Hyphomicrobiales</taxon>
        <taxon>Rhizobiaceae</taxon>
        <taxon>Rhizobium/Agrobacterium group</taxon>
        <taxon>Rhizobium</taxon>
    </lineage>
</organism>
<dbReference type="AlphaFoldDB" id="A0A5Q0CFQ9"/>
<geneLocation type="plasmid" evidence="8 9">
    <name>unnamed</name>
</geneLocation>
<dbReference type="Proteomes" id="UP000326881">
    <property type="component" value="Plasmid unnamed"/>
</dbReference>
<dbReference type="PANTHER" id="PTHR43806:SF11">
    <property type="entry name" value="CEREVISIN-RELATED"/>
    <property type="match status" value="1"/>
</dbReference>
<gene>
    <name evidence="8" type="ORF">FZ934_20880</name>
</gene>
<dbReference type="EMBL" id="CP043499">
    <property type="protein sequence ID" value="QFY62811.1"/>
    <property type="molecule type" value="Genomic_DNA"/>
</dbReference>
<dbReference type="InterPro" id="IPR015500">
    <property type="entry name" value="Peptidase_S8_subtilisin-rel"/>
</dbReference>
<feature type="domain" description="Peptidase S8/S53" evidence="7">
    <location>
        <begin position="233"/>
        <end position="482"/>
    </location>
</feature>
<keyword evidence="3 5" id="KW-0378">Hydrolase</keyword>
<dbReference type="PROSITE" id="PS51892">
    <property type="entry name" value="SUBTILASE"/>
    <property type="match status" value="1"/>
</dbReference>
<dbReference type="InterPro" id="IPR023828">
    <property type="entry name" value="Peptidase_S8_Ser-AS"/>
</dbReference>
<feature type="active site" description="Charge relay system" evidence="5">
    <location>
        <position position="279"/>
    </location>
</feature>
<dbReference type="PROSITE" id="PS00138">
    <property type="entry name" value="SUBTILASE_SER"/>
    <property type="match status" value="1"/>
</dbReference>
<accession>A0A5Q0CFQ9</accession>
<evidence type="ECO:0000256" key="6">
    <source>
        <dbReference type="RuleBase" id="RU003355"/>
    </source>
</evidence>
<comment type="similarity">
    <text evidence="1 5 6">Belongs to the peptidase S8 family.</text>
</comment>
<evidence type="ECO:0000313" key="9">
    <source>
        <dbReference type="Proteomes" id="UP000326881"/>
    </source>
</evidence>
<evidence type="ECO:0000313" key="8">
    <source>
        <dbReference type="EMBL" id="QFY62811.1"/>
    </source>
</evidence>
<keyword evidence="9" id="KW-1185">Reference proteome</keyword>
<feature type="active site" description="Charge relay system" evidence="5">
    <location>
        <position position="242"/>
    </location>
</feature>
<evidence type="ECO:0000256" key="1">
    <source>
        <dbReference type="ARBA" id="ARBA00011073"/>
    </source>
</evidence>
<feature type="active site" description="Charge relay system" evidence="5">
    <location>
        <position position="449"/>
    </location>
</feature>
<protein>
    <submittedName>
        <fullName evidence="8">S8 family serine peptidase</fullName>
    </submittedName>
</protein>
<dbReference type="SUPFAM" id="SSF52743">
    <property type="entry name" value="Subtilisin-like"/>
    <property type="match status" value="1"/>
</dbReference>
<dbReference type="InterPro" id="IPR000209">
    <property type="entry name" value="Peptidase_S8/S53_dom"/>
</dbReference>
<dbReference type="GO" id="GO:0004252">
    <property type="term" value="F:serine-type endopeptidase activity"/>
    <property type="evidence" value="ECO:0007669"/>
    <property type="project" value="UniProtKB-UniRule"/>
</dbReference>
<reference evidence="8 9" key="1">
    <citation type="submission" date="2019-08" db="EMBL/GenBank/DDBJ databases">
        <title>Prosopis cineraria nodule microbiome.</title>
        <authorList>
            <person name="Ali R."/>
            <person name="Chaluvadi S.R."/>
            <person name="Wang X."/>
        </authorList>
    </citation>
    <scope>NUCLEOTIDE SEQUENCE [LARGE SCALE GENOMIC DNA]</scope>
    <source>
        <strain evidence="8 9">BG7</strain>
        <plasmid evidence="8 9">unnamed</plasmid>
    </source>
</reference>
<dbReference type="PANTHER" id="PTHR43806">
    <property type="entry name" value="PEPTIDASE S8"/>
    <property type="match status" value="1"/>
</dbReference>
<keyword evidence="8" id="KW-0614">Plasmid</keyword>
<evidence type="ECO:0000259" key="7">
    <source>
        <dbReference type="Pfam" id="PF00082"/>
    </source>
</evidence>
<keyword evidence="2 5" id="KW-0645">Protease</keyword>
<dbReference type="Pfam" id="PF00082">
    <property type="entry name" value="Peptidase_S8"/>
    <property type="match status" value="1"/>
</dbReference>
<evidence type="ECO:0000256" key="3">
    <source>
        <dbReference type="ARBA" id="ARBA00022801"/>
    </source>
</evidence>
<proteinExistence type="inferred from homology"/>
<dbReference type="PRINTS" id="PR00723">
    <property type="entry name" value="SUBTILISIN"/>
</dbReference>
<evidence type="ECO:0000256" key="2">
    <source>
        <dbReference type="ARBA" id="ARBA00022670"/>
    </source>
</evidence>
<dbReference type="GO" id="GO:0006508">
    <property type="term" value="P:proteolysis"/>
    <property type="evidence" value="ECO:0007669"/>
    <property type="project" value="UniProtKB-KW"/>
</dbReference>
<sequence length="509" mass="55114">MVGYEILHIQVKMKNMTQHYSSVAEFSRFLSSKKKIWRRNVHANSVGSKRHYRDLIRRQVRAFRSIFGSAEVPKAAHAASAGLWTSIPFDQMHIILPAEQHRRSERERETDRDARRTLRRAVRTTLVGDRGSLELVSAKNVDAGRNSLVARSARSGNGSIRGLYFERLGVAVVPPLTSEQVQELEGEGLVVMKNEPVVLDRPTPEAGSQSAAYSTWHLSAVGIDATKPRRFTGKGVTIGVLDTGIDQSHPEFEDKNVDFCEFDQNGLPKTTAAIDYDVHGTHVSALSAGRNVGVAPEASLAVAAVMTEMQDGKMIGYDAQILGGLNWLASKAGRDGIGVDIINASLGSSGAEKRYFGAFLPHHADGRLIVASIGNEGDEGAGTHLDPARYDFVIGVGACDRNNNMATFSAWGRTYPQNGDDHKPDLVAPGVAVESALPQGRYGCMDGTSMASPIVAGAAALLIEHNESLRGDSIGLKQRILELTCALPTTAHNRNAKRFGRGRLDLSLM</sequence>
<dbReference type="Gene3D" id="3.40.50.200">
    <property type="entry name" value="Peptidase S8/S53 domain"/>
    <property type="match status" value="1"/>
</dbReference>
<dbReference type="OrthoDB" id="9816306at2"/>
<dbReference type="InterPro" id="IPR023827">
    <property type="entry name" value="Peptidase_S8_Asp-AS"/>
</dbReference>
<dbReference type="KEGG" id="rgr:FZ934_20880"/>
<evidence type="ECO:0000256" key="4">
    <source>
        <dbReference type="ARBA" id="ARBA00022825"/>
    </source>
</evidence>
<dbReference type="InterPro" id="IPR036852">
    <property type="entry name" value="Peptidase_S8/S53_dom_sf"/>
</dbReference>
<name>A0A5Q0CFQ9_9HYPH</name>
<dbReference type="PROSITE" id="PS00136">
    <property type="entry name" value="SUBTILASE_ASP"/>
    <property type="match status" value="1"/>
</dbReference>
<keyword evidence="4 5" id="KW-0720">Serine protease</keyword>